<dbReference type="EMBL" id="CAJNDS010002313">
    <property type="protein sequence ID" value="CAE7426319.1"/>
    <property type="molecule type" value="Genomic_DNA"/>
</dbReference>
<protein>
    <submittedName>
        <fullName evidence="3">Clec16a protein</fullName>
    </submittedName>
</protein>
<dbReference type="Proteomes" id="UP000604046">
    <property type="component" value="Unassembled WGS sequence"/>
</dbReference>
<feature type="region of interest" description="Disordered" evidence="1">
    <location>
        <begin position="1533"/>
        <end position="1554"/>
    </location>
</feature>
<feature type="domain" description="Reverse transcriptase" evidence="2">
    <location>
        <begin position="794"/>
        <end position="909"/>
    </location>
</feature>
<evidence type="ECO:0000313" key="4">
    <source>
        <dbReference type="Proteomes" id="UP000604046"/>
    </source>
</evidence>
<keyword evidence="4" id="KW-1185">Reference proteome</keyword>
<feature type="region of interest" description="Disordered" evidence="1">
    <location>
        <begin position="1127"/>
        <end position="1160"/>
    </location>
</feature>
<feature type="compositionally biased region" description="Basic residues" evidence="1">
    <location>
        <begin position="1533"/>
        <end position="1545"/>
    </location>
</feature>
<dbReference type="PANTHER" id="PTHR47027">
    <property type="entry name" value="REVERSE TRANSCRIPTASE DOMAIN-CONTAINING PROTEIN"/>
    <property type="match status" value="1"/>
</dbReference>
<organism evidence="3 4">
    <name type="scientific">Symbiodinium natans</name>
    <dbReference type="NCBI Taxonomy" id="878477"/>
    <lineage>
        <taxon>Eukaryota</taxon>
        <taxon>Sar</taxon>
        <taxon>Alveolata</taxon>
        <taxon>Dinophyceae</taxon>
        <taxon>Suessiales</taxon>
        <taxon>Symbiodiniaceae</taxon>
        <taxon>Symbiodinium</taxon>
    </lineage>
</organism>
<dbReference type="InterPro" id="IPR000477">
    <property type="entry name" value="RT_dom"/>
</dbReference>
<dbReference type="SUPFAM" id="SSF56219">
    <property type="entry name" value="DNase I-like"/>
    <property type="match status" value="1"/>
</dbReference>
<dbReference type="Pfam" id="PF00078">
    <property type="entry name" value="RVT_1"/>
    <property type="match status" value="1"/>
</dbReference>
<dbReference type="PANTHER" id="PTHR47027:SF20">
    <property type="entry name" value="REVERSE TRANSCRIPTASE-LIKE PROTEIN WITH RNA-DIRECTED DNA POLYMERASE DOMAIN"/>
    <property type="match status" value="1"/>
</dbReference>
<dbReference type="InterPro" id="IPR036691">
    <property type="entry name" value="Endo/exonu/phosph_ase_sf"/>
</dbReference>
<evidence type="ECO:0000259" key="2">
    <source>
        <dbReference type="Pfam" id="PF00078"/>
    </source>
</evidence>
<gene>
    <name evidence="3" type="primary">Clec16a</name>
    <name evidence="3" type="ORF">SNAT2548_LOCUS23199</name>
</gene>
<proteinExistence type="predicted"/>
<reference evidence="3" key="1">
    <citation type="submission" date="2021-02" db="EMBL/GenBank/DDBJ databases">
        <authorList>
            <person name="Dougan E. K."/>
            <person name="Rhodes N."/>
            <person name="Thang M."/>
            <person name="Chan C."/>
        </authorList>
    </citation>
    <scope>NUCLEOTIDE SEQUENCE</scope>
</reference>
<accession>A0A812R7T2</accession>
<name>A0A812R7T2_9DINO</name>
<comment type="caution">
    <text evidence="3">The sequence shown here is derived from an EMBL/GenBank/DDBJ whole genome shotgun (WGS) entry which is preliminary data.</text>
</comment>
<feature type="region of interest" description="Disordered" evidence="1">
    <location>
        <begin position="560"/>
        <end position="584"/>
    </location>
</feature>
<sequence>MEAATPKRKLAGDGELTIEAIREVIKGELRDERRELKQEFLGEVRTEVQATIDRVEKVEHSVTSQLEHTLQLLHNLTDKYAAHGDSLRRLEENQSKQESTMMTITNDYLTISTRLSLLEGRFGRWQGSGSGSGTSSLSTTDTTEAGKRPALILGGWAEDTPASTTLEKAQQAAATLQLEINMQEAFVPGIRRGYVIIPLPSQYSKDPELQAGVRRALKKVKDSNITLGERENGTPQKMWMAMSQSPQRRAKAKLAGKVKRFALELGAALNTVEAEFASGTVWLQGTKIASASTPQKTGATTAGIGWVDVPTIANLLRKDGQEEEKSHHKRLLPNYKVMSWNVGGLTPVQILELADTLSEMDSLKDIRILMVQEVVCAAGIHMDEVKQWKILYGKGEHEWRGTAIVYKLSLGTHHHTELHTGGITTILHLAGQPTNQLGVLSGHIPWNATIAATEALLSEWESSRACHQSKCILGLDANETFKNGPHTITATTARGNTILDWFTTQNLRLPPQQMEAPSHFPYNPTMMPRRLDYLGLKGYHMSAAYVGEIRDVARSDHEPIVADIPPSGKKPKTKHTWGPRVLKDPDQIGTALQETPEGNTYYAQVKNICLAITKPHSDSITFHESETLQLLRREAHRTPPGQARKQAWKQVQKLRKQEHKLWEKELIDQASQMNWKAMRAIDHLNQPRHWEHRLLDPPDWPDHLQQHFKKIFNKADLEMTERKLESSIAQMGTTEVYGAGIAEGVTVLLPKTHAPTSWGETRPITLSSTILKWLAQLLLHRKPWEAQLWIDVISAREINVAIADRTTPVPQTNGVRQGSPDSPRLFAELIGECLQETLVEDVHSTTPTPPHPAQPRELPPCPTSGGAFMDDTYLWGGCPARLQRLITTLEAHLKRQGLDIHPKKTGIISSHSQGKGTPFRIGGETVLAQGPDVILHALGSPLTFDNVTTALAAEMQGRARRTFHLRKRILCASTPLGPRLKLHNTYVRSSALWACNTWPIQESLLKQANSQQLHQVRAMLGRSRQPTEQWAEWNTRTLREARMIAQREQLQRWSTFVLWQVWGLVGHLARGHPTTQAVLQWRNIKWWRGCSNVQFSNVSVVCAGKTDDYRNHHVDHRCLEHQHQHPHQCLDNHHDPHGSHDLQEYHPHGSDDHLDPLDPHKHRDLDDDHLDCRDGAHNPNGDYHHGLYHHHDPYDSHDLYEYCLRNHYDDDYNGSDNLIGLLDLDGHYDLDDDRLDYHDDYHHHDPYDLHDLYEYCLRNHYDYDYSGSDNLIGLLDLYGHYDLDDDHLDYHDGAHNPNGDYHHGPYHHHDPYDFHDLYEYCLRNHYDYDYNGSDNLNGLLDLDGRYDLDDDRLDYHDDYHHHDPYDLHDLYEYCLRNHYDYDYSGSDNLIGLLDLYGHYDLDDDHLDYHDGAHTPNENYHHGSHDHHDPFDFHDLYEYGLCNDYDDYHNYNGSYQYPNGKNAYTNIYDYDHHDHYDFYINETNNNFYDHPDLHGFHDLHDQRHPDDNHPADNDGVHAHTNADHHLHYTGRPHLRRHKRCCRRRTTTGHDQATPL</sequence>
<evidence type="ECO:0000313" key="3">
    <source>
        <dbReference type="EMBL" id="CAE7426319.1"/>
    </source>
</evidence>
<evidence type="ECO:0000256" key="1">
    <source>
        <dbReference type="SAM" id="MobiDB-lite"/>
    </source>
</evidence>